<reference evidence="1" key="2">
    <citation type="submission" date="2021-04" db="EMBL/GenBank/DDBJ databases">
        <authorList>
            <person name="Gilroy R."/>
        </authorList>
    </citation>
    <scope>NUCLEOTIDE SEQUENCE</scope>
    <source>
        <strain evidence="1">ChiW19-954</strain>
    </source>
</reference>
<accession>A0A9D2NP50</accession>
<evidence type="ECO:0008006" key="3">
    <source>
        <dbReference type="Google" id="ProtNLM"/>
    </source>
</evidence>
<dbReference type="Proteomes" id="UP000823890">
    <property type="component" value="Unassembled WGS sequence"/>
</dbReference>
<evidence type="ECO:0000313" key="2">
    <source>
        <dbReference type="Proteomes" id="UP000823890"/>
    </source>
</evidence>
<dbReference type="AlphaFoldDB" id="A0A9D2NP50"/>
<comment type="caution">
    <text evidence="1">The sequence shown here is derived from an EMBL/GenBank/DDBJ whole genome shotgun (WGS) entry which is preliminary data.</text>
</comment>
<organism evidence="1 2">
    <name type="scientific">Candidatus Mediterraneibacter faecipullorum</name>
    <dbReference type="NCBI Taxonomy" id="2838670"/>
    <lineage>
        <taxon>Bacteria</taxon>
        <taxon>Bacillati</taxon>
        <taxon>Bacillota</taxon>
        <taxon>Clostridia</taxon>
        <taxon>Lachnospirales</taxon>
        <taxon>Lachnospiraceae</taxon>
        <taxon>Mediterraneibacter</taxon>
    </lineage>
</organism>
<gene>
    <name evidence="1" type="ORF">H9758_07565</name>
</gene>
<evidence type="ECO:0000313" key="1">
    <source>
        <dbReference type="EMBL" id="HJC34434.1"/>
    </source>
</evidence>
<name>A0A9D2NP50_9FIRM</name>
<protein>
    <recommendedName>
        <fullName evidence="3">Nif11 domain-containing protein</fullName>
    </recommendedName>
</protein>
<dbReference type="EMBL" id="DWWO01000097">
    <property type="protein sequence ID" value="HJC34434.1"/>
    <property type="molecule type" value="Genomic_DNA"/>
</dbReference>
<sequence>MNTVEMLDELQNKALHDEKVKNRFLKTKEEEDSLGAFCRACRELGYEIYPMDVVQAGDEFYATMKRSTNGGGENSPKLEGEDDLYEMFFASLEQAEILR</sequence>
<proteinExistence type="predicted"/>
<reference evidence="1" key="1">
    <citation type="journal article" date="2021" name="PeerJ">
        <title>Extensive microbial diversity within the chicken gut microbiome revealed by metagenomics and culture.</title>
        <authorList>
            <person name="Gilroy R."/>
            <person name="Ravi A."/>
            <person name="Getino M."/>
            <person name="Pursley I."/>
            <person name="Horton D.L."/>
            <person name="Alikhan N.F."/>
            <person name="Baker D."/>
            <person name="Gharbi K."/>
            <person name="Hall N."/>
            <person name="Watson M."/>
            <person name="Adriaenssens E.M."/>
            <person name="Foster-Nyarko E."/>
            <person name="Jarju S."/>
            <person name="Secka A."/>
            <person name="Antonio M."/>
            <person name="Oren A."/>
            <person name="Chaudhuri R.R."/>
            <person name="La Ragione R."/>
            <person name="Hildebrand F."/>
            <person name="Pallen M.J."/>
        </authorList>
    </citation>
    <scope>NUCLEOTIDE SEQUENCE</scope>
    <source>
        <strain evidence="1">ChiW19-954</strain>
    </source>
</reference>